<keyword evidence="2" id="KW-1185">Reference proteome</keyword>
<proteinExistence type="predicted"/>
<dbReference type="EMBL" id="JBHRXY010000001">
    <property type="protein sequence ID" value="MFC3628174.1"/>
    <property type="molecule type" value="Genomic_DNA"/>
</dbReference>
<accession>A0ABV7TZE9</accession>
<dbReference type="Proteomes" id="UP001595539">
    <property type="component" value="Unassembled WGS sequence"/>
</dbReference>
<name>A0ABV7TZE9_9RHOB</name>
<protein>
    <submittedName>
        <fullName evidence="1">Uncharacterized protein</fullName>
    </submittedName>
</protein>
<organism evidence="1 2">
    <name type="scientific">Paracoccus angustae</name>
    <dbReference type="NCBI Taxonomy" id="1671480"/>
    <lineage>
        <taxon>Bacteria</taxon>
        <taxon>Pseudomonadati</taxon>
        <taxon>Pseudomonadota</taxon>
        <taxon>Alphaproteobacteria</taxon>
        <taxon>Rhodobacterales</taxon>
        <taxon>Paracoccaceae</taxon>
        <taxon>Paracoccus</taxon>
    </lineage>
</organism>
<evidence type="ECO:0000313" key="1">
    <source>
        <dbReference type="EMBL" id="MFC3628174.1"/>
    </source>
</evidence>
<comment type="caution">
    <text evidence="1">The sequence shown here is derived from an EMBL/GenBank/DDBJ whole genome shotgun (WGS) entry which is preliminary data.</text>
</comment>
<evidence type="ECO:0000313" key="2">
    <source>
        <dbReference type="Proteomes" id="UP001595539"/>
    </source>
</evidence>
<dbReference type="RefSeq" id="WP_377758747.1">
    <property type="nucleotide sequence ID" value="NZ_JBHRXY010000001.1"/>
</dbReference>
<reference evidence="2" key="1">
    <citation type="journal article" date="2019" name="Int. J. Syst. Evol. Microbiol.">
        <title>The Global Catalogue of Microorganisms (GCM) 10K type strain sequencing project: providing services to taxonomists for standard genome sequencing and annotation.</title>
        <authorList>
            <consortium name="The Broad Institute Genomics Platform"/>
            <consortium name="The Broad Institute Genome Sequencing Center for Infectious Disease"/>
            <person name="Wu L."/>
            <person name="Ma J."/>
        </authorList>
    </citation>
    <scope>NUCLEOTIDE SEQUENCE [LARGE SCALE GENOMIC DNA]</scope>
    <source>
        <strain evidence="2">KCTC 42473</strain>
    </source>
</reference>
<sequence>MNRVQYDDDGQLDEVVTDAGMHLERMSEHGWFLAGQRSDGTEIAIWFRGKVTLVEERI</sequence>
<gene>
    <name evidence="1" type="ORF">ACFOM8_01805</name>
</gene>